<feature type="compositionally biased region" description="Pro residues" evidence="1">
    <location>
        <begin position="172"/>
        <end position="181"/>
    </location>
</feature>
<evidence type="ECO:0000256" key="1">
    <source>
        <dbReference type="SAM" id="MobiDB-lite"/>
    </source>
</evidence>
<evidence type="ECO:0000313" key="3">
    <source>
        <dbReference type="EMBL" id="PFH60894.1"/>
    </source>
</evidence>
<comment type="caution">
    <text evidence="3">The sequence shown here is derived from an EMBL/GenBank/DDBJ whole genome shotgun (WGS) entry which is preliminary data.</text>
</comment>
<proteinExistence type="predicted"/>
<feature type="compositionally biased region" description="Low complexity" evidence="1">
    <location>
        <begin position="67"/>
        <end position="78"/>
    </location>
</feature>
<feature type="region of interest" description="Disordered" evidence="1">
    <location>
        <begin position="15"/>
        <end position="53"/>
    </location>
</feature>
<reference evidence="3 4" key="2">
    <citation type="journal article" date="2017" name="Sci. Rep.">
        <title>Ant-infecting Ophiocordyceps genomes reveal a high diversity of potential behavioral manipulation genes and a possible major role for enterotoxins.</title>
        <authorList>
            <person name="de Bekker C."/>
            <person name="Ohm R.A."/>
            <person name="Evans H.C."/>
            <person name="Brachmann A."/>
            <person name="Hughes D.P."/>
        </authorList>
    </citation>
    <scope>NUCLEOTIDE SEQUENCE [LARGE SCALE GENOMIC DNA]</scope>
    <source>
        <strain evidence="3 4">SC16a</strain>
    </source>
</reference>
<gene>
    <name evidence="3" type="ORF">XA68_10139</name>
</gene>
<feature type="compositionally biased region" description="Low complexity" evidence="1">
    <location>
        <begin position="154"/>
        <end position="171"/>
    </location>
</feature>
<dbReference type="Proteomes" id="UP000037136">
    <property type="component" value="Unassembled WGS sequence"/>
</dbReference>
<feature type="compositionally biased region" description="Low complexity" evidence="1">
    <location>
        <begin position="111"/>
        <end position="133"/>
    </location>
</feature>
<reference evidence="3 4" key="1">
    <citation type="journal article" date="2015" name="BMC Genomics">
        <title>Gene expression during zombie ant biting behavior reflects the complexity underlying fungal parasitic behavioral manipulation.</title>
        <authorList>
            <person name="de Bekker C."/>
            <person name="Ohm R.A."/>
            <person name="Loreto R.G."/>
            <person name="Sebastian A."/>
            <person name="Albert I."/>
            <person name="Merrow M."/>
            <person name="Brachmann A."/>
            <person name="Hughes D.P."/>
        </authorList>
    </citation>
    <scope>NUCLEOTIDE SEQUENCE [LARGE SCALE GENOMIC DNA]</scope>
    <source>
        <strain evidence="3 4">SC16a</strain>
    </source>
</reference>
<keyword evidence="4" id="KW-1185">Reference proteome</keyword>
<feature type="chain" id="PRO_5012156927" evidence="2">
    <location>
        <begin position="18"/>
        <end position="261"/>
    </location>
</feature>
<feature type="signal peptide" evidence="2">
    <location>
        <begin position="1"/>
        <end position="17"/>
    </location>
</feature>
<organism evidence="3 4">
    <name type="scientific">Ophiocordyceps unilateralis</name>
    <name type="common">Zombie-ant fungus</name>
    <name type="synonym">Torrubia unilateralis</name>
    <dbReference type="NCBI Taxonomy" id="268505"/>
    <lineage>
        <taxon>Eukaryota</taxon>
        <taxon>Fungi</taxon>
        <taxon>Dikarya</taxon>
        <taxon>Ascomycota</taxon>
        <taxon>Pezizomycotina</taxon>
        <taxon>Sordariomycetes</taxon>
        <taxon>Hypocreomycetidae</taxon>
        <taxon>Hypocreales</taxon>
        <taxon>Ophiocordycipitaceae</taxon>
        <taxon>Ophiocordyceps</taxon>
    </lineage>
</organism>
<feature type="region of interest" description="Disordered" evidence="1">
    <location>
        <begin position="67"/>
        <end position="261"/>
    </location>
</feature>
<dbReference type="AlphaFoldDB" id="A0A2A9PI45"/>
<evidence type="ECO:0000256" key="2">
    <source>
        <dbReference type="SAM" id="SignalP"/>
    </source>
</evidence>
<keyword evidence="2" id="KW-0732">Signal</keyword>
<dbReference type="EMBL" id="LAZP02000101">
    <property type="protein sequence ID" value="PFH60894.1"/>
    <property type="molecule type" value="Genomic_DNA"/>
</dbReference>
<accession>A0A2A9PI45</accession>
<evidence type="ECO:0000313" key="4">
    <source>
        <dbReference type="Proteomes" id="UP000037136"/>
    </source>
</evidence>
<protein>
    <submittedName>
        <fullName evidence="3">Uncharacterized protein</fullName>
    </submittedName>
</protein>
<feature type="compositionally biased region" description="Polar residues" evidence="1">
    <location>
        <begin position="83"/>
        <end position="99"/>
    </location>
</feature>
<name>A0A2A9PI45_OPHUN</name>
<feature type="compositionally biased region" description="Basic and acidic residues" evidence="1">
    <location>
        <begin position="182"/>
        <end position="205"/>
    </location>
</feature>
<sequence length="261" mass="27478">MKPFLTCLTLLAGTALAAPTGGARPKTKPLGESGNTRGISTGSRGAVSPPLPQVNAEVVRQGVAAIQNPAAANAPQGARPKNTAASRDQAQGSGQQTSETSRHTPGHRLSHPQSSSSEHGQSSSSGPGSSNNGQWSEGYNRAALEQHLNQATAESSGEPSPPLGSRENPIPNGDPPPPYMKDPPKYDDVVIDDWARADAMKEKPYEPPPSYQPKHTPLIQASPPPPYSKKPPHGHKTLDKTPKERPPSLLSRIRFSKGGES</sequence>
<feature type="compositionally biased region" description="Polar residues" evidence="1">
    <location>
        <begin position="33"/>
        <end position="43"/>
    </location>
</feature>
<feature type="compositionally biased region" description="Basic and acidic residues" evidence="1">
    <location>
        <begin position="236"/>
        <end position="246"/>
    </location>
</feature>